<proteinExistence type="predicted"/>
<evidence type="ECO:0000313" key="2">
    <source>
        <dbReference type="Proteomes" id="UP000789366"/>
    </source>
</evidence>
<keyword evidence="2" id="KW-1185">Reference proteome</keyword>
<feature type="non-terminal residue" evidence="1">
    <location>
        <position position="1"/>
    </location>
</feature>
<sequence length="158" mass="18880">QLSHCNMNLINILEDEELSDNYTSISEDSQSTISSEISNETVESELDKKYFKKSQEFNNNIKQVKYNYNNIDEYEIQEINDVNKIQRANSYFEEVKDHNYDILQEFYNDFTLSLYDSEIKEYFKNTLASKIIEIIDSDDDTSKDQYYTLLEKEKYQSQ</sequence>
<accession>A0ACA9Q3X6</accession>
<name>A0ACA9Q3X6_9GLOM</name>
<organism evidence="1 2">
    <name type="scientific">Cetraspora pellucida</name>
    <dbReference type="NCBI Taxonomy" id="1433469"/>
    <lineage>
        <taxon>Eukaryota</taxon>
        <taxon>Fungi</taxon>
        <taxon>Fungi incertae sedis</taxon>
        <taxon>Mucoromycota</taxon>
        <taxon>Glomeromycotina</taxon>
        <taxon>Glomeromycetes</taxon>
        <taxon>Diversisporales</taxon>
        <taxon>Gigasporaceae</taxon>
        <taxon>Cetraspora</taxon>
    </lineage>
</organism>
<gene>
    <name evidence="1" type="ORF">SPELUC_LOCUS13245</name>
</gene>
<dbReference type="Proteomes" id="UP000789366">
    <property type="component" value="Unassembled WGS sequence"/>
</dbReference>
<dbReference type="EMBL" id="CAJVPW010034213">
    <property type="protein sequence ID" value="CAG8733007.1"/>
    <property type="molecule type" value="Genomic_DNA"/>
</dbReference>
<protein>
    <submittedName>
        <fullName evidence="1">3934_t:CDS:1</fullName>
    </submittedName>
</protein>
<reference evidence="1" key="1">
    <citation type="submission" date="2021-06" db="EMBL/GenBank/DDBJ databases">
        <authorList>
            <person name="Kallberg Y."/>
            <person name="Tangrot J."/>
            <person name="Rosling A."/>
        </authorList>
    </citation>
    <scope>NUCLEOTIDE SEQUENCE</scope>
    <source>
        <strain evidence="1">28 12/20/2015</strain>
    </source>
</reference>
<evidence type="ECO:0000313" key="1">
    <source>
        <dbReference type="EMBL" id="CAG8733007.1"/>
    </source>
</evidence>
<comment type="caution">
    <text evidence="1">The sequence shown here is derived from an EMBL/GenBank/DDBJ whole genome shotgun (WGS) entry which is preliminary data.</text>
</comment>
<feature type="non-terminal residue" evidence="1">
    <location>
        <position position="158"/>
    </location>
</feature>